<feature type="transmembrane region" description="Helical" evidence="5">
    <location>
        <begin position="83"/>
        <end position="103"/>
    </location>
</feature>
<keyword evidence="2 5" id="KW-0812">Transmembrane</keyword>
<keyword evidence="3 5" id="KW-1133">Transmembrane helix</keyword>
<feature type="transmembrane region" description="Helical" evidence="5">
    <location>
        <begin position="342"/>
        <end position="359"/>
    </location>
</feature>
<feature type="transmembrane region" description="Helical" evidence="5">
    <location>
        <begin position="29"/>
        <end position="47"/>
    </location>
</feature>
<dbReference type="InterPro" id="IPR051533">
    <property type="entry name" value="WaaL-like"/>
</dbReference>
<dbReference type="RefSeq" id="WP_156273574.1">
    <property type="nucleotide sequence ID" value="NZ_CP046244.1"/>
</dbReference>
<evidence type="ECO:0000256" key="4">
    <source>
        <dbReference type="ARBA" id="ARBA00023136"/>
    </source>
</evidence>
<evidence type="ECO:0000256" key="3">
    <source>
        <dbReference type="ARBA" id="ARBA00022989"/>
    </source>
</evidence>
<protein>
    <submittedName>
        <fullName evidence="7">O-Antigen ligase</fullName>
    </submittedName>
</protein>
<feature type="transmembrane region" description="Helical" evidence="5">
    <location>
        <begin position="182"/>
        <end position="215"/>
    </location>
</feature>
<keyword evidence="4 5" id="KW-0472">Membrane</keyword>
<feature type="transmembrane region" description="Helical" evidence="5">
    <location>
        <begin position="227"/>
        <end position="246"/>
    </location>
</feature>
<dbReference type="InterPro" id="IPR007016">
    <property type="entry name" value="O-antigen_ligase-rel_domated"/>
</dbReference>
<feature type="domain" description="O-antigen ligase-related" evidence="6">
    <location>
        <begin position="184"/>
        <end position="317"/>
    </location>
</feature>
<feature type="transmembrane region" description="Helical" evidence="5">
    <location>
        <begin position="365"/>
        <end position="383"/>
    </location>
</feature>
<dbReference type="GO" id="GO:0016874">
    <property type="term" value="F:ligase activity"/>
    <property type="evidence" value="ECO:0007669"/>
    <property type="project" value="UniProtKB-KW"/>
</dbReference>
<dbReference type="Pfam" id="PF04932">
    <property type="entry name" value="Wzy_C"/>
    <property type="match status" value="1"/>
</dbReference>
<keyword evidence="7" id="KW-0436">Ligase</keyword>
<gene>
    <name evidence="7" type="ORF">MGLY_20700</name>
</gene>
<evidence type="ECO:0000313" key="8">
    <source>
        <dbReference type="Proteomes" id="UP000425916"/>
    </source>
</evidence>
<feature type="transmembrane region" description="Helical" evidence="5">
    <location>
        <begin position="156"/>
        <end position="175"/>
    </location>
</feature>
<dbReference type="Proteomes" id="UP000425916">
    <property type="component" value="Chromosome"/>
</dbReference>
<evidence type="ECO:0000313" key="7">
    <source>
        <dbReference type="EMBL" id="QGP92681.1"/>
    </source>
</evidence>
<evidence type="ECO:0000259" key="6">
    <source>
        <dbReference type="Pfam" id="PF04932"/>
    </source>
</evidence>
<evidence type="ECO:0000256" key="1">
    <source>
        <dbReference type="ARBA" id="ARBA00004141"/>
    </source>
</evidence>
<evidence type="ECO:0000256" key="5">
    <source>
        <dbReference type="SAM" id="Phobius"/>
    </source>
</evidence>
<comment type="subcellular location">
    <subcellularLocation>
        <location evidence="1">Membrane</location>
        <topology evidence="1">Multi-pass membrane protein</topology>
    </subcellularLocation>
</comment>
<accession>A0A6I5ZTH3</accession>
<reference evidence="7 8" key="1">
    <citation type="submission" date="2019-11" db="EMBL/GenBank/DDBJ databases">
        <title>Genome sequence of Moorella glycerini DSM11254.</title>
        <authorList>
            <person name="Poehlein A."/>
            <person name="Boeer T."/>
            <person name="Daniel R."/>
        </authorList>
    </citation>
    <scope>NUCLEOTIDE SEQUENCE [LARGE SCALE GENOMIC DNA]</scope>
    <source>
        <strain evidence="7 8">DSM 11254</strain>
    </source>
</reference>
<dbReference type="OrthoDB" id="1903878at2"/>
<feature type="transmembrane region" description="Helical" evidence="5">
    <location>
        <begin position="309"/>
        <end position="330"/>
    </location>
</feature>
<dbReference type="PANTHER" id="PTHR37422">
    <property type="entry name" value="TEICHURONIC ACID BIOSYNTHESIS PROTEIN TUAE"/>
    <property type="match status" value="1"/>
</dbReference>
<dbReference type="AlphaFoldDB" id="A0A6I5ZTH3"/>
<dbReference type="GO" id="GO:0016020">
    <property type="term" value="C:membrane"/>
    <property type="evidence" value="ECO:0007669"/>
    <property type="project" value="UniProtKB-SubCell"/>
</dbReference>
<sequence>MSKIPLTIILLVSLLFGKLYELPIAGKTFVLFYTDIAILGALAITAIRGRWVVPVSTSLMLWLSFILWASLSIFWAADPLRAAMNAAYLFRAILTLLLSFNDLRWQLDSWRSLTWTLRLFSGILCLQIITSFIQGANELNWQLSFYGLKPFIVTPLGGSNYLAIFLEFAIVYELIVKPRLWFILFFLYCFSLVITLSRGAFAALVIGILFVFLFLLVKGGPNRIKSILNMIFLMFTVVFIISRTTIGNIIFQSFKIVGHTEEVRLNLWGAGLEVWSKTPIIGVGFGNYINYVGMRDAHNTIIEVLVETGLIGIILFLLFFLSLFYYIINLIKKTTQEEQKRLLRAILIGLITTTVHSFVEPFFLSGSSLTWLSIIMSYVYVVSTTCNRKPNQKGIP</sequence>
<dbReference type="EMBL" id="CP046244">
    <property type="protein sequence ID" value="QGP92681.1"/>
    <property type="molecule type" value="Genomic_DNA"/>
</dbReference>
<evidence type="ECO:0000256" key="2">
    <source>
        <dbReference type="ARBA" id="ARBA00022692"/>
    </source>
</evidence>
<feature type="transmembrane region" description="Helical" evidence="5">
    <location>
        <begin position="115"/>
        <end position="136"/>
    </location>
</feature>
<proteinExistence type="predicted"/>
<organism evidence="7 8">
    <name type="scientific">Neomoorella glycerini</name>
    <dbReference type="NCBI Taxonomy" id="55779"/>
    <lineage>
        <taxon>Bacteria</taxon>
        <taxon>Bacillati</taxon>
        <taxon>Bacillota</taxon>
        <taxon>Clostridia</taxon>
        <taxon>Neomoorellales</taxon>
        <taxon>Neomoorellaceae</taxon>
        <taxon>Neomoorella</taxon>
    </lineage>
</organism>
<dbReference type="PANTHER" id="PTHR37422:SF13">
    <property type="entry name" value="LIPOPOLYSACCHARIDE BIOSYNTHESIS PROTEIN PA4999-RELATED"/>
    <property type="match status" value="1"/>
</dbReference>
<keyword evidence="8" id="KW-1185">Reference proteome</keyword>
<name>A0A6I5ZTH3_9FIRM</name>
<feature type="transmembrane region" description="Helical" evidence="5">
    <location>
        <begin position="59"/>
        <end position="77"/>
    </location>
</feature>